<feature type="compositionally biased region" description="Basic and acidic residues" evidence="2">
    <location>
        <begin position="209"/>
        <end position="231"/>
    </location>
</feature>
<dbReference type="InterPro" id="IPR025925">
    <property type="entry name" value="PPC89_CLD"/>
</dbReference>
<keyword evidence="3" id="KW-1133">Transmembrane helix</keyword>
<dbReference type="PANTHER" id="PTHR36073">
    <property type="match status" value="1"/>
</dbReference>
<dbReference type="PANTHER" id="PTHR36073:SF1">
    <property type="entry name" value="OS01G0962100 PROTEIN"/>
    <property type="match status" value="1"/>
</dbReference>
<feature type="transmembrane region" description="Helical" evidence="3">
    <location>
        <begin position="317"/>
        <end position="335"/>
    </location>
</feature>
<dbReference type="KEGG" id="sind:105164996"/>
<evidence type="ECO:0000256" key="2">
    <source>
        <dbReference type="SAM" id="MobiDB-lite"/>
    </source>
</evidence>
<feature type="region of interest" description="Disordered" evidence="2">
    <location>
        <begin position="206"/>
        <end position="239"/>
    </location>
</feature>
<feature type="domain" description="PPC89 centrosome localisation" evidence="4">
    <location>
        <begin position="122"/>
        <end position="174"/>
    </location>
</feature>
<proteinExistence type="predicted"/>
<feature type="transmembrane region" description="Helical" evidence="3">
    <location>
        <begin position="73"/>
        <end position="97"/>
    </location>
</feature>
<keyword evidence="3" id="KW-0812">Transmembrane</keyword>
<feature type="coiled-coil region" evidence="1">
    <location>
        <begin position="106"/>
        <end position="175"/>
    </location>
</feature>
<evidence type="ECO:0000256" key="1">
    <source>
        <dbReference type="SAM" id="Coils"/>
    </source>
</evidence>
<feature type="transmembrane region" description="Helical" evidence="3">
    <location>
        <begin position="283"/>
        <end position="305"/>
    </location>
</feature>
<accession>A0A6I9TED7</accession>
<dbReference type="RefSeq" id="XP_011082171.1">
    <property type="nucleotide sequence ID" value="XM_011083869.2"/>
</dbReference>
<sequence>MPGWFWRKMLWYQLTGVDDLMALLLELLSLVVGLMVRPFSLVRLSFQIGVQSICFVVQTWIEMLRTVVYLHLVIFWRLTILAMALLSLPVRAFAALYRERMLEMQIRRMKTELENAFWDRKELKERLQIAIRECKMMEVMLKELEGEHDEAIVKIELLLEEVQDLKDEIRRLKEIQGKAFWEKRGQADTGNGSSIKNSDHFRTSLCRSGHHDKGTEDATHDLLKPGSEPHRPSRPNTDFINSNNLVKHDILSKQREVALSRSLFSAVLSLIVGIIVWEAEDPCIPLVVALFTVVSMSLISVVRFFSTIKHKPASDAVALLSFNWFILGTLAYPTLPRVARLLAPFVSSMLERTFKGWLFSSSSM</sequence>
<name>A0A6I9TED7_SESIN</name>
<organism evidence="5 6">
    <name type="scientific">Sesamum indicum</name>
    <name type="common">Oriental sesame</name>
    <name type="synonym">Sesamum orientale</name>
    <dbReference type="NCBI Taxonomy" id="4182"/>
    <lineage>
        <taxon>Eukaryota</taxon>
        <taxon>Viridiplantae</taxon>
        <taxon>Streptophyta</taxon>
        <taxon>Embryophyta</taxon>
        <taxon>Tracheophyta</taxon>
        <taxon>Spermatophyta</taxon>
        <taxon>Magnoliopsida</taxon>
        <taxon>eudicotyledons</taxon>
        <taxon>Gunneridae</taxon>
        <taxon>Pentapetalae</taxon>
        <taxon>asterids</taxon>
        <taxon>lamiids</taxon>
        <taxon>Lamiales</taxon>
        <taxon>Pedaliaceae</taxon>
        <taxon>Sesamum</taxon>
    </lineage>
</organism>
<evidence type="ECO:0000256" key="3">
    <source>
        <dbReference type="SAM" id="Phobius"/>
    </source>
</evidence>
<dbReference type="InParanoid" id="A0A6I9TED7"/>
<dbReference type="OrthoDB" id="1937632at2759"/>
<dbReference type="Pfam" id="PF14197">
    <property type="entry name" value="Cep57_CLD_2"/>
    <property type="match status" value="1"/>
</dbReference>
<evidence type="ECO:0000313" key="6">
    <source>
        <dbReference type="RefSeq" id="XP_011082171.1"/>
    </source>
</evidence>
<dbReference type="FunCoup" id="A0A6I9TED7">
    <property type="interactions" value="33"/>
</dbReference>
<feature type="transmembrane region" description="Helical" evidence="3">
    <location>
        <begin position="44"/>
        <end position="61"/>
    </location>
</feature>
<dbReference type="AlphaFoldDB" id="A0A6I9TED7"/>
<evidence type="ECO:0000313" key="5">
    <source>
        <dbReference type="Proteomes" id="UP000504604"/>
    </source>
</evidence>
<keyword evidence="1" id="KW-0175">Coiled coil</keyword>
<dbReference type="Proteomes" id="UP000504604">
    <property type="component" value="Linkage group LG6"/>
</dbReference>
<dbReference type="GeneID" id="105164996"/>
<reference evidence="6" key="1">
    <citation type="submission" date="2025-08" db="UniProtKB">
        <authorList>
            <consortium name="RefSeq"/>
        </authorList>
    </citation>
    <scope>IDENTIFICATION</scope>
</reference>
<feature type="transmembrane region" description="Helical" evidence="3">
    <location>
        <begin position="258"/>
        <end position="277"/>
    </location>
</feature>
<feature type="transmembrane region" description="Helical" evidence="3">
    <location>
        <begin position="20"/>
        <end position="37"/>
    </location>
</feature>
<gene>
    <name evidence="6" type="primary">LOC105164996</name>
</gene>
<keyword evidence="5" id="KW-1185">Reference proteome</keyword>
<protein>
    <submittedName>
        <fullName evidence="6">Uncharacterized protein LOC105164996 isoform X1</fullName>
    </submittedName>
</protein>
<evidence type="ECO:0000259" key="4">
    <source>
        <dbReference type="Pfam" id="PF14197"/>
    </source>
</evidence>
<keyword evidence="3" id="KW-0472">Membrane</keyword>